<dbReference type="Gene3D" id="3.40.50.11980">
    <property type="match status" value="1"/>
</dbReference>
<keyword evidence="3" id="KW-1185">Reference proteome</keyword>
<dbReference type="PANTHER" id="PTHR13547:SF1">
    <property type="entry name" value="MITOCHONDRIAL RIBONUCLEASE P CATALYTIC SUBUNIT"/>
    <property type="match status" value="1"/>
</dbReference>
<feature type="region of interest" description="Disordered" evidence="1">
    <location>
        <begin position="429"/>
        <end position="452"/>
    </location>
</feature>
<evidence type="ECO:0000313" key="3">
    <source>
        <dbReference type="Proteomes" id="UP001189429"/>
    </source>
</evidence>
<accession>A0ABN9QVW2</accession>
<dbReference type="Proteomes" id="UP001189429">
    <property type="component" value="Unassembled WGS sequence"/>
</dbReference>
<sequence length="452" mass="48957">MARAPVASGSAAAGAAAADWRASAQQLGEQLDAGTATKKAYMQALKSLAGDLDQQTSAEETAERYRCFRGLRERVVAAFAAERGSPDISLLYLRLAARAGDPDTALELLRDIKRPKLRDFLPILLAYASQGAHEKAEVFYREHLRPLRARESADGMQCLDSNLEHRLGWERVFAARLAAWSGAALRQSAAGASDATGSSSGRIGSLQDILKDVTEVFVWITRGDALEAALREACGAAGWRVAEDAPDETGLFSASGTRLRTALAKDELDQVEADIDDLVAADIKALRASGVKPVSKIAVTSEELQELELAWPSFKKQVADLEGDYQAVIDGANVGQQMQNWDGGCFQWRAIDAVLEAHQKAGRRAMVVLRNRWRFAETSQLSRDMPQESASIKRRRAGEAEAPAAATDASNYIPVDQRTEAGTLLRALPPPILADTRERGKENEADCADIRA</sequence>
<protein>
    <submittedName>
        <fullName evidence="2">Uncharacterized protein</fullName>
    </submittedName>
</protein>
<proteinExistence type="predicted"/>
<gene>
    <name evidence="2" type="ORF">PCOR1329_LOCUS15431</name>
</gene>
<reference evidence="2" key="1">
    <citation type="submission" date="2023-10" db="EMBL/GenBank/DDBJ databases">
        <authorList>
            <person name="Chen Y."/>
            <person name="Shah S."/>
            <person name="Dougan E. K."/>
            <person name="Thang M."/>
            <person name="Chan C."/>
        </authorList>
    </citation>
    <scope>NUCLEOTIDE SEQUENCE [LARGE SCALE GENOMIC DNA]</scope>
</reference>
<feature type="region of interest" description="Disordered" evidence="1">
    <location>
        <begin position="379"/>
        <end position="413"/>
    </location>
</feature>
<name>A0ABN9QVW2_9DINO</name>
<dbReference type="EMBL" id="CAUYUJ010004669">
    <property type="protein sequence ID" value="CAK0810474.1"/>
    <property type="molecule type" value="Genomic_DNA"/>
</dbReference>
<organism evidence="2 3">
    <name type="scientific">Prorocentrum cordatum</name>
    <dbReference type="NCBI Taxonomy" id="2364126"/>
    <lineage>
        <taxon>Eukaryota</taxon>
        <taxon>Sar</taxon>
        <taxon>Alveolata</taxon>
        <taxon>Dinophyceae</taxon>
        <taxon>Prorocentrales</taxon>
        <taxon>Prorocentraceae</taxon>
        <taxon>Prorocentrum</taxon>
    </lineage>
</organism>
<dbReference type="PANTHER" id="PTHR13547">
    <property type="match status" value="1"/>
</dbReference>
<evidence type="ECO:0000313" key="2">
    <source>
        <dbReference type="EMBL" id="CAK0810474.1"/>
    </source>
</evidence>
<evidence type="ECO:0000256" key="1">
    <source>
        <dbReference type="SAM" id="MobiDB-lite"/>
    </source>
</evidence>
<feature type="compositionally biased region" description="Basic and acidic residues" evidence="1">
    <location>
        <begin position="435"/>
        <end position="452"/>
    </location>
</feature>
<comment type="caution">
    <text evidence="2">The sequence shown here is derived from an EMBL/GenBank/DDBJ whole genome shotgun (WGS) entry which is preliminary data.</text>
</comment>